<sequence length="218" mass="24442">MTRLSEYSFLLEKVSARLKKLRTGNVTTGPNMAAAGRGGTAPGFRKMIKKRGCFGPRAIAVTFHYLRTHSFVLISTLVLQIRSNVFHNVTVSNHGGSSTDCSIECSIFGLNFPTSAPGFRKIIKKRARPGTFQILLFTIILIEKVHQCPQNSRWLEKETTHLFTAKWVLRTTCHRCNIPLSSDPLFVLISTLVLQIPSMFFTTSPLATRGEFHSCRLK</sequence>
<accession>A0A7J5Y2F8</accession>
<evidence type="ECO:0000313" key="1">
    <source>
        <dbReference type="EMBL" id="KAF3843616.1"/>
    </source>
</evidence>
<protein>
    <submittedName>
        <fullName evidence="1">Uncharacterized protein</fullName>
    </submittedName>
</protein>
<name>A0A7J5Y2F8_DISMA</name>
<comment type="caution">
    <text evidence="1">The sequence shown here is derived from an EMBL/GenBank/DDBJ whole genome shotgun (WGS) entry which is preliminary data.</text>
</comment>
<keyword evidence="2" id="KW-1185">Reference proteome</keyword>
<gene>
    <name evidence="1" type="ORF">F7725_002465</name>
</gene>
<evidence type="ECO:0000313" key="2">
    <source>
        <dbReference type="Proteomes" id="UP000518266"/>
    </source>
</evidence>
<reference evidence="1 2" key="1">
    <citation type="submission" date="2020-03" db="EMBL/GenBank/DDBJ databases">
        <title>Dissostichus mawsoni Genome sequencing and assembly.</title>
        <authorList>
            <person name="Park H."/>
        </authorList>
    </citation>
    <scope>NUCLEOTIDE SEQUENCE [LARGE SCALE GENOMIC DNA]</scope>
    <source>
        <strain evidence="1">DM0001</strain>
        <tissue evidence="1">Muscle</tissue>
    </source>
</reference>
<dbReference type="AlphaFoldDB" id="A0A7J5Y2F8"/>
<organism evidence="1 2">
    <name type="scientific">Dissostichus mawsoni</name>
    <name type="common">Antarctic cod</name>
    <dbReference type="NCBI Taxonomy" id="36200"/>
    <lineage>
        <taxon>Eukaryota</taxon>
        <taxon>Metazoa</taxon>
        <taxon>Chordata</taxon>
        <taxon>Craniata</taxon>
        <taxon>Vertebrata</taxon>
        <taxon>Euteleostomi</taxon>
        <taxon>Actinopterygii</taxon>
        <taxon>Neopterygii</taxon>
        <taxon>Teleostei</taxon>
        <taxon>Neoteleostei</taxon>
        <taxon>Acanthomorphata</taxon>
        <taxon>Eupercaria</taxon>
        <taxon>Perciformes</taxon>
        <taxon>Notothenioidei</taxon>
        <taxon>Nototheniidae</taxon>
        <taxon>Dissostichus</taxon>
    </lineage>
</organism>
<dbReference type="Proteomes" id="UP000518266">
    <property type="component" value="Unassembled WGS sequence"/>
</dbReference>
<dbReference type="EMBL" id="JAAKFY010000018">
    <property type="protein sequence ID" value="KAF3843616.1"/>
    <property type="molecule type" value="Genomic_DNA"/>
</dbReference>
<proteinExistence type="predicted"/>